<dbReference type="EMBL" id="BARV01014706">
    <property type="protein sequence ID" value="GAI22196.1"/>
    <property type="molecule type" value="Genomic_DNA"/>
</dbReference>
<protein>
    <recommendedName>
        <fullName evidence="3">Succinylglutamate desuccinylase</fullName>
    </recommendedName>
</protein>
<dbReference type="SUPFAM" id="SSF53187">
    <property type="entry name" value="Zn-dependent exopeptidases"/>
    <property type="match status" value="1"/>
</dbReference>
<reference evidence="2" key="1">
    <citation type="journal article" date="2014" name="Front. Microbiol.">
        <title>High frequency of phylogenetically diverse reductive dehalogenase-homologous genes in deep subseafloor sedimentary metagenomes.</title>
        <authorList>
            <person name="Kawai M."/>
            <person name="Futagami T."/>
            <person name="Toyoda A."/>
            <person name="Takaki Y."/>
            <person name="Nishi S."/>
            <person name="Hori S."/>
            <person name="Arai W."/>
            <person name="Tsubouchi T."/>
            <person name="Morono Y."/>
            <person name="Uchiyama I."/>
            <person name="Ito T."/>
            <person name="Fujiyama A."/>
            <person name="Inagaki F."/>
            <person name="Takami H."/>
        </authorList>
    </citation>
    <scope>NUCLEOTIDE SEQUENCE</scope>
    <source>
        <strain evidence="2">Expedition CK06-06</strain>
    </source>
</reference>
<organism evidence="2">
    <name type="scientific">marine sediment metagenome</name>
    <dbReference type="NCBI Taxonomy" id="412755"/>
    <lineage>
        <taxon>unclassified sequences</taxon>
        <taxon>metagenomes</taxon>
        <taxon>ecological metagenomes</taxon>
    </lineage>
</organism>
<name>X1MVY8_9ZZZZ</name>
<sequence length="212" mass="23445">MAEKEVVKKGIIALVIVLAIISLASVYFLRQRIEAPIVSGPGVTKISMLSDYFEGLKGSRVDTEVYFLEGEEPGGTMLLLCGTHPCEPDTLLSAVMFIENAIVKAGRLIVVPRAQKTGYEQTQPGRGYPPRFHIKQDGDNMRWFRMGNRTMDAAISWPNPTVYVHYPEGQTLAEGETLNLNRNHPGRPNGRLTEKLGHGIISLIVKENVDVS</sequence>
<dbReference type="Gene3D" id="3.40.630.10">
    <property type="entry name" value="Zn peptidases"/>
    <property type="match status" value="1"/>
</dbReference>
<keyword evidence="1" id="KW-1133">Transmembrane helix</keyword>
<evidence type="ECO:0000313" key="2">
    <source>
        <dbReference type="EMBL" id="GAI22196.1"/>
    </source>
</evidence>
<proteinExistence type="predicted"/>
<feature type="transmembrane region" description="Helical" evidence="1">
    <location>
        <begin position="12"/>
        <end position="29"/>
    </location>
</feature>
<keyword evidence="1" id="KW-0812">Transmembrane</keyword>
<keyword evidence="1" id="KW-0472">Membrane</keyword>
<comment type="caution">
    <text evidence="2">The sequence shown here is derived from an EMBL/GenBank/DDBJ whole genome shotgun (WGS) entry which is preliminary data.</text>
</comment>
<gene>
    <name evidence="2" type="ORF">S06H3_25533</name>
</gene>
<feature type="non-terminal residue" evidence="2">
    <location>
        <position position="212"/>
    </location>
</feature>
<dbReference type="AlphaFoldDB" id="X1MVY8"/>
<evidence type="ECO:0000256" key="1">
    <source>
        <dbReference type="SAM" id="Phobius"/>
    </source>
</evidence>
<evidence type="ECO:0008006" key="3">
    <source>
        <dbReference type="Google" id="ProtNLM"/>
    </source>
</evidence>
<accession>X1MVY8</accession>